<name>A0ABV8QLQ5_9BACT</name>
<protein>
    <submittedName>
        <fullName evidence="2">Uncharacterized protein</fullName>
    </submittedName>
</protein>
<keyword evidence="3" id="KW-1185">Reference proteome</keyword>
<reference evidence="3" key="1">
    <citation type="journal article" date="2019" name="Int. J. Syst. Evol. Microbiol.">
        <title>The Global Catalogue of Microorganisms (GCM) 10K type strain sequencing project: providing services to taxonomists for standard genome sequencing and annotation.</title>
        <authorList>
            <consortium name="The Broad Institute Genomics Platform"/>
            <consortium name="The Broad Institute Genome Sequencing Center for Infectious Disease"/>
            <person name="Wu L."/>
            <person name="Ma J."/>
        </authorList>
    </citation>
    <scope>NUCLEOTIDE SEQUENCE [LARGE SCALE GENOMIC DNA]</scope>
    <source>
        <strain evidence="3">CECT 8289</strain>
    </source>
</reference>
<proteinExistence type="predicted"/>
<feature type="transmembrane region" description="Helical" evidence="1">
    <location>
        <begin position="46"/>
        <end position="63"/>
    </location>
</feature>
<comment type="caution">
    <text evidence="2">The sequence shown here is derived from an EMBL/GenBank/DDBJ whole genome shotgun (WGS) entry which is preliminary data.</text>
</comment>
<keyword evidence="1" id="KW-0812">Transmembrane</keyword>
<gene>
    <name evidence="2" type="ORF">ACFOWM_00065</name>
</gene>
<evidence type="ECO:0000313" key="2">
    <source>
        <dbReference type="EMBL" id="MFC4261255.1"/>
    </source>
</evidence>
<accession>A0ABV8QLQ5</accession>
<organism evidence="2 3">
    <name type="scientific">Ferruginibacter yonginensis</name>
    <dbReference type="NCBI Taxonomy" id="1310416"/>
    <lineage>
        <taxon>Bacteria</taxon>
        <taxon>Pseudomonadati</taxon>
        <taxon>Bacteroidota</taxon>
        <taxon>Chitinophagia</taxon>
        <taxon>Chitinophagales</taxon>
        <taxon>Chitinophagaceae</taxon>
        <taxon>Ferruginibacter</taxon>
    </lineage>
</organism>
<dbReference type="Proteomes" id="UP001595907">
    <property type="component" value="Unassembled WGS sequence"/>
</dbReference>
<dbReference type="EMBL" id="JBHSCZ010000001">
    <property type="protein sequence ID" value="MFC4261255.1"/>
    <property type="molecule type" value="Genomic_DNA"/>
</dbReference>
<sequence>MFFYALLFFHTIIEQKLPWVDGVFFVIEGILSLVVAYEYFSVGKKALPITYLLLSVFQFFMAFKKSKQGITHHKLNT</sequence>
<keyword evidence="1" id="KW-1133">Transmembrane helix</keyword>
<dbReference type="RefSeq" id="WP_379705259.1">
    <property type="nucleotide sequence ID" value="NZ_JBHSCZ010000001.1"/>
</dbReference>
<evidence type="ECO:0000256" key="1">
    <source>
        <dbReference type="SAM" id="Phobius"/>
    </source>
</evidence>
<feature type="transmembrane region" description="Helical" evidence="1">
    <location>
        <begin position="20"/>
        <end position="40"/>
    </location>
</feature>
<evidence type="ECO:0000313" key="3">
    <source>
        <dbReference type="Proteomes" id="UP001595907"/>
    </source>
</evidence>
<keyword evidence="1" id="KW-0472">Membrane</keyword>